<dbReference type="Proteomes" id="UP001335737">
    <property type="component" value="Unassembled WGS sequence"/>
</dbReference>
<dbReference type="InterPro" id="IPR017871">
    <property type="entry name" value="ABC_transporter-like_CS"/>
</dbReference>
<dbReference type="SMART" id="SM00382">
    <property type="entry name" value="AAA"/>
    <property type="match status" value="1"/>
</dbReference>
<feature type="domain" description="ABC transporter" evidence="5">
    <location>
        <begin position="2"/>
        <end position="199"/>
    </location>
</feature>
<keyword evidence="2" id="KW-0813">Transport</keyword>
<evidence type="ECO:0000256" key="4">
    <source>
        <dbReference type="ARBA" id="ARBA00022840"/>
    </source>
</evidence>
<dbReference type="PROSITE" id="PS00211">
    <property type="entry name" value="ABC_TRANSPORTER_1"/>
    <property type="match status" value="1"/>
</dbReference>
<evidence type="ECO:0000313" key="6">
    <source>
        <dbReference type="EMBL" id="MEC5423159.1"/>
    </source>
</evidence>
<organism evidence="6 7">
    <name type="scientific">Virgibacillus tibetensis</name>
    <dbReference type="NCBI Taxonomy" id="3042313"/>
    <lineage>
        <taxon>Bacteria</taxon>
        <taxon>Bacillati</taxon>
        <taxon>Bacillota</taxon>
        <taxon>Bacilli</taxon>
        <taxon>Bacillales</taxon>
        <taxon>Bacillaceae</taxon>
        <taxon>Virgibacillus</taxon>
    </lineage>
</organism>
<dbReference type="InterPro" id="IPR003593">
    <property type="entry name" value="AAA+_ATPase"/>
</dbReference>
<evidence type="ECO:0000256" key="3">
    <source>
        <dbReference type="ARBA" id="ARBA00022741"/>
    </source>
</evidence>
<accession>A0ABU6KEA1</accession>
<dbReference type="PANTHER" id="PTHR43776">
    <property type="entry name" value="TRANSPORT ATP-BINDING PROTEIN"/>
    <property type="match status" value="1"/>
</dbReference>
<dbReference type="EMBL" id="JARZFX010000002">
    <property type="protein sequence ID" value="MEC5423159.1"/>
    <property type="molecule type" value="Genomic_DNA"/>
</dbReference>
<reference evidence="6 7" key="1">
    <citation type="journal article" date="2024" name="Int. J. Syst. Evol. Microbiol.">
        <title>Virgibacillus tibetensis sp. nov., isolated from salt lake on the Tibetan Plateau of China.</title>
        <authorList>
            <person name="Phurbu D."/>
            <person name="Liu Z.-X."/>
            <person name="Wang R."/>
            <person name="Zheng Y.-Y."/>
            <person name="Liu H.-C."/>
            <person name="Zhou Y.-G."/>
            <person name="Yu Y.-J."/>
            <person name="Li A.-H."/>
        </authorList>
    </citation>
    <scope>NUCLEOTIDE SEQUENCE [LARGE SCALE GENOMIC DNA]</scope>
    <source>
        <strain evidence="6 7">C22-A2</strain>
    </source>
</reference>
<gene>
    <name evidence="6" type="ORF">QGM71_06550</name>
</gene>
<dbReference type="Pfam" id="PF00005">
    <property type="entry name" value="ABC_tran"/>
    <property type="match status" value="1"/>
</dbReference>
<keyword evidence="7" id="KW-1185">Reference proteome</keyword>
<evidence type="ECO:0000256" key="2">
    <source>
        <dbReference type="ARBA" id="ARBA00022448"/>
    </source>
</evidence>
<protein>
    <submittedName>
        <fullName evidence="6">ATP-binding cassette domain-containing protein</fullName>
    </submittedName>
</protein>
<dbReference type="SUPFAM" id="SSF52540">
    <property type="entry name" value="P-loop containing nucleoside triphosphate hydrolases"/>
    <property type="match status" value="1"/>
</dbReference>
<dbReference type="InterPro" id="IPR003439">
    <property type="entry name" value="ABC_transporter-like_ATP-bd"/>
</dbReference>
<dbReference type="RefSeq" id="WP_327606721.1">
    <property type="nucleotide sequence ID" value="NZ_JARZFX010000002.1"/>
</dbReference>
<keyword evidence="4 6" id="KW-0067">ATP-binding</keyword>
<dbReference type="Gene3D" id="3.40.50.300">
    <property type="entry name" value="P-loop containing nucleotide triphosphate hydrolases"/>
    <property type="match status" value="1"/>
</dbReference>
<name>A0ABU6KEA1_9BACI</name>
<dbReference type="PROSITE" id="PS50893">
    <property type="entry name" value="ABC_TRANSPORTER_2"/>
    <property type="match status" value="1"/>
</dbReference>
<sequence length="200" mass="22700">MLEVKGISYRYPSSPWLFRHLSLRIMPGEIVGISGYSGSGKSTMAQIIGGYLKPDEGTILIDGQAIPIFGFHPVQLVWQHPERAINPKWRMKQIFEESGGFDQKLLASLGIKSEWLERWPRELSGGELQRFCLARALVGDVKYLVADEMTTMLDAITQAQMWHAVKRLAKERNIGVLAISHDQHLLKRVSDRIINFTEIN</sequence>
<evidence type="ECO:0000256" key="1">
    <source>
        <dbReference type="ARBA" id="ARBA00005417"/>
    </source>
</evidence>
<comment type="caution">
    <text evidence="6">The sequence shown here is derived from an EMBL/GenBank/DDBJ whole genome shotgun (WGS) entry which is preliminary data.</text>
</comment>
<dbReference type="InterPro" id="IPR050319">
    <property type="entry name" value="ABC_transp_ATP-bind"/>
</dbReference>
<comment type="similarity">
    <text evidence="1">Belongs to the ABC transporter superfamily.</text>
</comment>
<dbReference type="PANTHER" id="PTHR43776:SF7">
    <property type="entry name" value="D,D-DIPEPTIDE TRANSPORT ATP-BINDING PROTEIN DDPF-RELATED"/>
    <property type="match status" value="1"/>
</dbReference>
<keyword evidence="3" id="KW-0547">Nucleotide-binding</keyword>
<evidence type="ECO:0000259" key="5">
    <source>
        <dbReference type="PROSITE" id="PS50893"/>
    </source>
</evidence>
<evidence type="ECO:0000313" key="7">
    <source>
        <dbReference type="Proteomes" id="UP001335737"/>
    </source>
</evidence>
<proteinExistence type="inferred from homology"/>
<dbReference type="GO" id="GO:0005524">
    <property type="term" value="F:ATP binding"/>
    <property type="evidence" value="ECO:0007669"/>
    <property type="project" value="UniProtKB-KW"/>
</dbReference>
<dbReference type="InterPro" id="IPR027417">
    <property type="entry name" value="P-loop_NTPase"/>
</dbReference>